<keyword evidence="2" id="KW-0269">Exonuclease</keyword>
<keyword evidence="2" id="KW-0540">Nuclease</keyword>
<keyword evidence="3" id="KW-1185">Reference proteome</keyword>
<evidence type="ECO:0000259" key="1">
    <source>
        <dbReference type="Pfam" id="PF03372"/>
    </source>
</evidence>
<evidence type="ECO:0000313" key="2">
    <source>
        <dbReference type="EMBL" id="SEL75330.1"/>
    </source>
</evidence>
<name>A0A1H7SRS5_9HYPH</name>
<dbReference type="STRING" id="1036779.SAMN04515666_105186"/>
<proteinExistence type="predicted"/>
<evidence type="ECO:0000313" key="3">
    <source>
        <dbReference type="Proteomes" id="UP000199664"/>
    </source>
</evidence>
<dbReference type="InterPro" id="IPR036691">
    <property type="entry name" value="Endo/exonu/phosph_ase_sf"/>
</dbReference>
<dbReference type="RefSeq" id="WP_091836439.1">
    <property type="nucleotide sequence ID" value="NZ_FOAN01000005.1"/>
</dbReference>
<dbReference type="InterPro" id="IPR005135">
    <property type="entry name" value="Endo/exonuclease/phosphatase"/>
</dbReference>
<keyword evidence="2" id="KW-0255">Endonuclease</keyword>
<dbReference type="GO" id="GO:0004527">
    <property type="term" value="F:exonuclease activity"/>
    <property type="evidence" value="ECO:0007669"/>
    <property type="project" value="UniProtKB-KW"/>
</dbReference>
<dbReference type="Pfam" id="PF03372">
    <property type="entry name" value="Exo_endo_phos"/>
    <property type="match status" value="1"/>
</dbReference>
<dbReference type="AlphaFoldDB" id="A0A1H7SRS5"/>
<dbReference type="Gene3D" id="3.60.10.10">
    <property type="entry name" value="Endonuclease/exonuclease/phosphatase"/>
    <property type="match status" value="1"/>
</dbReference>
<keyword evidence="2" id="KW-0378">Hydrolase</keyword>
<gene>
    <name evidence="2" type="ORF">SAMN04515666_105186</name>
</gene>
<reference evidence="3" key="1">
    <citation type="submission" date="2016-10" db="EMBL/GenBank/DDBJ databases">
        <authorList>
            <person name="Varghese N."/>
            <person name="Submissions S."/>
        </authorList>
    </citation>
    <scope>NUCLEOTIDE SEQUENCE [LARGE SCALE GENOMIC DNA]</scope>
    <source>
        <strain evidence="3">LMG 26383,CCUG 61248,R- 45681</strain>
    </source>
</reference>
<organism evidence="2 3">
    <name type="scientific">Bosea lupini</name>
    <dbReference type="NCBI Taxonomy" id="1036779"/>
    <lineage>
        <taxon>Bacteria</taxon>
        <taxon>Pseudomonadati</taxon>
        <taxon>Pseudomonadota</taxon>
        <taxon>Alphaproteobacteria</taxon>
        <taxon>Hyphomicrobiales</taxon>
        <taxon>Boseaceae</taxon>
        <taxon>Bosea</taxon>
    </lineage>
</organism>
<dbReference type="Proteomes" id="UP000199664">
    <property type="component" value="Unassembled WGS sequence"/>
</dbReference>
<dbReference type="GO" id="GO:0004519">
    <property type="term" value="F:endonuclease activity"/>
    <property type="evidence" value="ECO:0007669"/>
    <property type="project" value="UniProtKB-KW"/>
</dbReference>
<protein>
    <submittedName>
        <fullName evidence="2">Metal-dependent hydrolase, endonuclease/exonuclease/phosphatase family</fullName>
    </submittedName>
</protein>
<accession>A0A1H7SRS5</accession>
<dbReference type="OrthoDB" id="4446218at2"/>
<feature type="domain" description="Endonuclease/exonuclease/phosphatase" evidence="1">
    <location>
        <begin position="17"/>
        <end position="259"/>
    </location>
</feature>
<dbReference type="SUPFAM" id="SSF56219">
    <property type="entry name" value="DNase I-like"/>
    <property type="match status" value="1"/>
</dbReference>
<sequence length="266" mass="29625">MRIMCLNGWGGTLHEEARAYLAREAPDVLCLQEVVHTPAANKDWLDYRDGDHVLPQRANFFQDISAALPEHVAIFCPAAQGILWDGDETVPSQWGLATFVHRRFPIVGQMQGFVHKGFSPDGYGEHPRSRSAHVVRLHDFDLGKPITIAHMHGLRDLRGKIDTPERLAQAQRLVGLVQAVAEPGDRLVVCGDFNVEPDSQTFGILASLGLKDLVVGRGHSDTRTSHYKKPGRYADYMLVNETVEVLAFTVVEQPEVSDHRPLLIEV</sequence>
<dbReference type="EMBL" id="FOAN01000005">
    <property type="protein sequence ID" value="SEL75330.1"/>
    <property type="molecule type" value="Genomic_DNA"/>
</dbReference>